<comment type="caution">
    <text evidence="6">The sequence shown here is derived from an EMBL/GenBank/DDBJ whole genome shotgun (WGS) entry which is preliminary data.</text>
</comment>
<feature type="transmembrane region" description="Helical" evidence="5">
    <location>
        <begin position="30"/>
        <end position="50"/>
    </location>
</feature>
<sequence length="224" mass="24429">MLLRLVLQTAVFLVLQGALLFGGAGTMGWRAGWGLLGILGSGSLVVGLWLRRRDPALLRERMTLPVHADQARRDKWLLLGIGLLWFAWLYAMGADAAARGFGGRWPLRVLGAALTIAAYALVAWTFAANSFASPAVRLQRDRGHRVIDTGPYAVLRHPMYAGALLLFLGIPLLLGSPLGLLFVPVFVVLLAIRTIWEEAALRAGLPGYAAYAARVRHRFVPGLW</sequence>
<dbReference type="RefSeq" id="WP_305104791.1">
    <property type="nucleotide sequence ID" value="NZ_JAUTWS010000014.1"/>
</dbReference>
<proteinExistence type="predicted"/>
<feature type="transmembrane region" description="Helical" evidence="5">
    <location>
        <begin position="76"/>
        <end position="93"/>
    </location>
</feature>
<name>A0ABT9E1B8_9PROT</name>
<dbReference type="GO" id="GO:0008168">
    <property type="term" value="F:methyltransferase activity"/>
    <property type="evidence" value="ECO:0007669"/>
    <property type="project" value="UniProtKB-KW"/>
</dbReference>
<evidence type="ECO:0000256" key="3">
    <source>
        <dbReference type="ARBA" id="ARBA00022989"/>
    </source>
</evidence>
<evidence type="ECO:0000313" key="6">
    <source>
        <dbReference type="EMBL" id="MDO9709924.1"/>
    </source>
</evidence>
<reference evidence="6 7" key="1">
    <citation type="submission" date="2023-08" db="EMBL/GenBank/DDBJ databases">
        <title>The draft genome sequence of Paracraurococcus sp. LOR1-02.</title>
        <authorList>
            <person name="Kingkaew E."/>
            <person name="Tanasupawat S."/>
        </authorList>
    </citation>
    <scope>NUCLEOTIDE SEQUENCE [LARGE SCALE GENOMIC DNA]</scope>
    <source>
        <strain evidence="6 7">LOR1-02</strain>
    </source>
</reference>
<dbReference type="EMBL" id="JAUTWS010000014">
    <property type="protein sequence ID" value="MDO9709924.1"/>
    <property type="molecule type" value="Genomic_DNA"/>
</dbReference>
<dbReference type="Gene3D" id="1.20.120.1630">
    <property type="match status" value="1"/>
</dbReference>
<gene>
    <name evidence="6" type="ORF">Q7A36_16345</name>
</gene>
<dbReference type="InterPro" id="IPR007318">
    <property type="entry name" value="Phopholipid_MeTrfase"/>
</dbReference>
<feature type="transmembrane region" description="Helical" evidence="5">
    <location>
        <begin position="178"/>
        <end position="196"/>
    </location>
</feature>
<evidence type="ECO:0000256" key="2">
    <source>
        <dbReference type="ARBA" id="ARBA00022692"/>
    </source>
</evidence>
<feature type="transmembrane region" description="Helical" evidence="5">
    <location>
        <begin position="153"/>
        <end position="172"/>
    </location>
</feature>
<accession>A0ABT9E1B8</accession>
<keyword evidence="6" id="KW-0808">Transferase</keyword>
<keyword evidence="4 5" id="KW-0472">Membrane</keyword>
<dbReference type="GO" id="GO:0032259">
    <property type="term" value="P:methylation"/>
    <property type="evidence" value="ECO:0007669"/>
    <property type="project" value="UniProtKB-KW"/>
</dbReference>
<evidence type="ECO:0000256" key="4">
    <source>
        <dbReference type="ARBA" id="ARBA00023136"/>
    </source>
</evidence>
<dbReference type="Proteomes" id="UP001243009">
    <property type="component" value="Unassembled WGS sequence"/>
</dbReference>
<dbReference type="PANTHER" id="PTHR43847:SF1">
    <property type="entry name" value="BLL3993 PROTEIN"/>
    <property type="match status" value="1"/>
</dbReference>
<comment type="subcellular location">
    <subcellularLocation>
        <location evidence="1">Endomembrane system</location>
        <topology evidence="1">Multi-pass membrane protein</topology>
    </subcellularLocation>
</comment>
<evidence type="ECO:0000313" key="7">
    <source>
        <dbReference type="Proteomes" id="UP001243009"/>
    </source>
</evidence>
<keyword evidence="3 5" id="KW-1133">Transmembrane helix</keyword>
<dbReference type="Pfam" id="PF04191">
    <property type="entry name" value="PEMT"/>
    <property type="match status" value="1"/>
</dbReference>
<feature type="transmembrane region" description="Helical" evidence="5">
    <location>
        <begin position="105"/>
        <end position="132"/>
    </location>
</feature>
<organism evidence="6 7">
    <name type="scientific">Paracraurococcus lichenis</name>
    <dbReference type="NCBI Taxonomy" id="3064888"/>
    <lineage>
        <taxon>Bacteria</taxon>
        <taxon>Pseudomonadati</taxon>
        <taxon>Pseudomonadota</taxon>
        <taxon>Alphaproteobacteria</taxon>
        <taxon>Acetobacterales</taxon>
        <taxon>Roseomonadaceae</taxon>
        <taxon>Paracraurococcus</taxon>
    </lineage>
</organism>
<keyword evidence="2 5" id="KW-0812">Transmembrane</keyword>
<dbReference type="PANTHER" id="PTHR43847">
    <property type="entry name" value="BLL3993 PROTEIN"/>
    <property type="match status" value="1"/>
</dbReference>
<evidence type="ECO:0000256" key="1">
    <source>
        <dbReference type="ARBA" id="ARBA00004127"/>
    </source>
</evidence>
<keyword evidence="6" id="KW-0489">Methyltransferase</keyword>
<protein>
    <submittedName>
        <fullName evidence="6">Methyltransferase</fullName>
    </submittedName>
</protein>
<dbReference type="InterPro" id="IPR052527">
    <property type="entry name" value="Metal_cation-efflux_comp"/>
</dbReference>
<evidence type="ECO:0000256" key="5">
    <source>
        <dbReference type="SAM" id="Phobius"/>
    </source>
</evidence>
<keyword evidence="7" id="KW-1185">Reference proteome</keyword>